<accession>A0A9J5X1T1</accession>
<evidence type="ECO:0000313" key="3">
    <source>
        <dbReference type="EMBL" id="KAG5582067.1"/>
    </source>
</evidence>
<dbReference type="Proteomes" id="UP000824120">
    <property type="component" value="Chromosome 10"/>
</dbReference>
<evidence type="ECO:0000313" key="4">
    <source>
        <dbReference type="Proteomes" id="UP000824120"/>
    </source>
</evidence>
<proteinExistence type="predicted"/>
<sequence>MPIVGVVDVSIEDSENECMREEPPLVDIIKKKAKHVKKTNKRKSRASQTSALRPGPKRNQDDYAVSKQTIINNLRLQRVLGGRVFDPDIITKPGMTKSFVLHEEKVRELYYNIEFAENGSINSNVGGKSLYLDEDLLGQILEVPREGIRSLVEKTFTTEFVKECSKILNTRRAGVQKNLMKREYQLLFEFVNKVLLPRTKKRTAASTTDLYIMEALCKFEPIDLPALIMEHLYKSMIKHKGKNGIGYDYFLTKVFHHLNILVGTGKIGTAQCIEGKAGPLSKISQLVMEQGQLKHELEEITVRVSNKDAGIALLKAELLKAQTEGPGTKEVKELKKQNEELLAKIVALQEKMILSKIPQLVMEQDQLKHELKEMTVRVSNKDAEIALLKAELLKAQTEGHGTEEVKEPKK</sequence>
<feature type="coiled-coil region" evidence="1">
    <location>
        <begin position="331"/>
        <end position="398"/>
    </location>
</feature>
<keyword evidence="1" id="KW-0175">Coiled coil</keyword>
<dbReference type="AlphaFoldDB" id="A0A9J5X1T1"/>
<comment type="caution">
    <text evidence="3">The sequence shown here is derived from an EMBL/GenBank/DDBJ whole genome shotgun (WGS) entry which is preliminary data.</text>
</comment>
<evidence type="ECO:0000256" key="1">
    <source>
        <dbReference type="SAM" id="Coils"/>
    </source>
</evidence>
<organism evidence="3 4">
    <name type="scientific">Solanum commersonii</name>
    <name type="common">Commerson's wild potato</name>
    <name type="synonym">Commerson's nightshade</name>
    <dbReference type="NCBI Taxonomy" id="4109"/>
    <lineage>
        <taxon>Eukaryota</taxon>
        <taxon>Viridiplantae</taxon>
        <taxon>Streptophyta</taxon>
        <taxon>Embryophyta</taxon>
        <taxon>Tracheophyta</taxon>
        <taxon>Spermatophyta</taxon>
        <taxon>Magnoliopsida</taxon>
        <taxon>eudicotyledons</taxon>
        <taxon>Gunneridae</taxon>
        <taxon>Pentapetalae</taxon>
        <taxon>asterids</taxon>
        <taxon>lamiids</taxon>
        <taxon>Solanales</taxon>
        <taxon>Solanaceae</taxon>
        <taxon>Solanoideae</taxon>
        <taxon>Solaneae</taxon>
        <taxon>Solanum</taxon>
    </lineage>
</organism>
<evidence type="ECO:0000256" key="2">
    <source>
        <dbReference type="SAM" id="MobiDB-lite"/>
    </source>
</evidence>
<feature type="region of interest" description="Disordered" evidence="2">
    <location>
        <begin position="33"/>
        <end position="63"/>
    </location>
</feature>
<feature type="compositionally biased region" description="Basic residues" evidence="2">
    <location>
        <begin position="33"/>
        <end position="45"/>
    </location>
</feature>
<reference evidence="3 4" key="1">
    <citation type="submission" date="2020-09" db="EMBL/GenBank/DDBJ databases">
        <title>De no assembly of potato wild relative species, Solanum commersonii.</title>
        <authorList>
            <person name="Cho K."/>
        </authorList>
    </citation>
    <scope>NUCLEOTIDE SEQUENCE [LARGE SCALE GENOMIC DNA]</scope>
    <source>
        <strain evidence="3">LZ3.2</strain>
        <tissue evidence="3">Leaf</tissue>
    </source>
</reference>
<dbReference type="EMBL" id="JACXVP010000010">
    <property type="protein sequence ID" value="KAG5582067.1"/>
    <property type="molecule type" value="Genomic_DNA"/>
</dbReference>
<name>A0A9J5X1T1_SOLCO</name>
<protein>
    <submittedName>
        <fullName evidence="3">Uncharacterized protein</fullName>
    </submittedName>
</protein>
<gene>
    <name evidence="3" type="ORF">H5410_052694</name>
</gene>
<dbReference type="OrthoDB" id="1838592at2759"/>
<keyword evidence="4" id="KW-1185">Reference proteome</keyword>